<evidence type="ECO:0000259" key="5">
    <source>
        <dbReference type="Pfam" id="PF13577"/>
    </source>
</evidence>
<keyword evidence="3 6" id="KW-0223">Dioxygenase</keyword>
<dbReference type="Proteomes" id="UP000092952">
    <property type="component" value="Chromosome"/>
</dbReference>
<keyword evidence="2" id="KW-0058">Aromatic hydrocarbons catabolism</keyword>
<keyword evidence="7" id="KW-1185">Reference proteome</keyword>
<dbReference type="OrthoDB" id="2674149at2"/>
<reference evidence="7" key="1">
    <citation type="submission" date="2016-03" db="EMBL/GenBank/DDBJ databases">
        <title>Complete genome sequence of Solimmundus cernigliae, representing a novel lineage of polycyclic aromatic hydrocarbon degraders within the Gammaproteobacteria.</title>
        <authorList>
            <person name="Singleton D.R."/>
            <person name="Dickey A.N."/>
            <person name="Scholl E.H."/>
            <person name="Wright F.A."/>
            <person name="Aitken M.D."/>
        </authorList>
    </citation>
    <scope>NUCLEOTIDE SEQUENCE [LARGE SCALE GENOMIC DNA]</scope>
    <source>
        <strain evidence="7">TR3.2</strain>
    </source>
</reference>
<evidence type="ECO:0000313" key="7">
    <source>
        <dbReference type="Proteomes" id="UP000092952"/>
    </source>
</evidence>
<dbReference type="STRING" id="1810504.PG2T_11110"/>
<organism evidence="6 7">
    <name type="scientific">Immundisolibacter cernigliae</name>
    <dbReference type="NCBI Taxonomy" id="1810504"/>
    <lineage>
        <taxon>Bacteria</taxon>
        <taxon>Pseudomonadati</taxon>
        <taxon>Pseudomonadota</taxon>
        <taxon>Gammaproteobacteria</taxon>
        <taxon>Immundisolibacterales</taxon>
        <taxon>Immundisolibacteraceae</taxon>
        <taxon>Immundisolibacter</taxon>
    </lineage>
</organism>
<dbReference type="Gene3D" id="3.10.450.50">
    <property type="match status" value="1"/>
</dbReference>
<name>A0A1B1YVE8_9GAMM</name>
<dbReference type="CDD" id="cd00667">
    <property type="entry name" value="ring_hydroxylating_dioxygenases_beta"/>
    <property type="match status" value="1"/>
</dbReference>
<dbReference type="RefSeq" id="WP_068805338.1">
    <property type="nucleotide sequence ID" value="NZ_CP014671.1"/>
</dbReference>
<proteinExistence type="inferred from homology"/>
<evidence type="ECO:0000256" key="2">
    <source>
        <dbReference type="ARBA" id="ARBA00022797"/>
    </source>
</evidence>
<dbReference type="EMBL" id="CP014671">
    <property type="protein sequence ID" value="ANX04658.1"/>
    <property type="molecule type" value="Genomic_DNA"/>
</dbReference>
<sequence length="164" mass="18698">MSTAVATAPVTTTRQEVEDLIHAYVQCIDDDRLEEWPDFFADDCLYKVIPRENADLGLPVAVMFCDSKGMLRDRIVALRKANIYAPHFYRHLVSNTRILGEQAGVITAQTNYGVFQTLLDGETRVYNTGKYVDKIVRVNGALRFKEKLCIFDTYRIQTLMVTPI</sequence>
<dbReference type="AlphaFoldDB" id="A0A1B1YVE8"/>
<evidence type="ECO:0000313" key="6">
    <source>
        <dbReference type="EMBL" id="ANX04658.1"/>
    </source>
</evidence>
<comment type="similarity">
    <text evidence="1">Belongs to the bacterial ring-hydroxylating dioxygenase beta subunit family.</text>
</comment>
<evidence type="ECO:0000256" key="1">
    <source>
        <dbReference type="ARBA" id="ARBA00009570"/>
    </source>
</evidence>
<dbReference type="InterPro" id="IPR037401">
    <property type="entry name" value="SnoaL-like"/>
</dbReference>
<keyword evidence="4" id="KW-0560">Oxidoreductase</keyword>
<gene>
    <name evidence="6" type="ORF">PG2T_11110</name>
</gene>
<dbReference type="SUPFAM" id="SSF54427">
    <property type="entry name" value="NTF2-like"/>
    <property type="match status" value="1"/>
</dbReference>
<dbReference type="InParanoid" id="A0A1B1YVE8"/>
<dbReference type="GO" id="GO:0051213">
    <property type="term" value="F:dioxygenase activity"/>
    <property type="evidence" value="ECO:0007669"/>
    <property type="project" value="UniProtKB-KW"/>
</dbReference>
<protein>
    <submittedName>
        <fullName evidence="6">Anthranilate 1,2-dioxygenase</fullName>
    </submittedName>
</protein>
<dbReference type="KEGG" id="gbi:PG2T_11110"/>
<feature type="domain" description="SnoaL-like" evidence="5">
    <location>
        <begin position="12"/>
        <end position="146"/>
    </location>
</feature>
<evidence type="ECO:0000256" key="3">
    <source>
        <dbReference type="ARBA" id="ARBA00022964"/>
    </source>
</evidence>
<accession>A0A1B1YVE8</accession>
<dbReference type="InterPro" id="IPR032710">
    <property type="entry name" value="NTF2-like_dom_sf"/>
</dbReference>
<dbReference type="Pfam" id="PF13577">
    <property type="entry name" value="SnoaL_4"/>
    <property type="match status" value="1"/>
</dbReference>
<evidence type="ECO:0000256" key="4">
    <source>
        <dbReference type="ARBA" id="ARBA00023002"/>
    </source>
</evidence>
<dbReference type="InterPro" id="IPR000391">
    <property type="entry name" value="Rng_hydr_dOase-bsu"/>
</dbReference>